<protein>
    <submittedName>
        <fullName evidence="1">Uncharacterized protein</fullName>
    </submittedName>
</protein>
<evidence type="ECO:0000313" key="2">
    <source>
        <dbReference type="Proteomes" id="UP000324222"/>
    </source>
</evidence>
<accession>A0A5B7JBY8</accession>
<dbReference type="OrthoDB" id="6397338at2759"/>
<keyword evidence="2" id="KW-1185">Reference proteome</keyword>
<dbReference type="Proteomes" id="UP000324222">
    <property type="component" value="Unassembled WGS sequence"/>
</dbReference>
<dbReference type="EMBL" id="VSRR010097885">
    <property type="protein sequence ID" value="MPC94270.1"/>
    <property type="molecule type" value="Genomic_DNA"/>
</dbReference>
<name>A0A5B7JBY8_PORTR</name>
<sequence length="130" mass="15145">MEAPYLPQLPPAGTHTPGTFHEELVRQYGLLQHCLLAFEHLSLDQVLFPFVHPHVESVDKVDRQLNIFMAYLKTTLADEGHEPDHSLTTELGRFIYNEERMSVRRKRAFIILRDTRATLLHTVEVFQTYC</sequence>
<comment type="caution">
    <text evidence="1">The sequence shown here is derived from an EMBL/GenBank/DDBJ whole genome shotgun (WGS) entry which is preliminary data.</text>
</comment>
<proteinExistence type="predicted"/>
<evidence type="ECO:0000313" key="1">
    <source>
        <dbReference type="EMBL" id="MPC94270.1"/>
    </source>
</evidence>
<dbReference type="AlphaFoldDB" id="A0A5B7JBY8"/>
<gene>
    <name evidence="1" type="ORF">E2C01_089432</name>
</gene>
<organism evidence="1 2">
    <name type="scientific">Portunus trituberculatus</name>
    <name type="common">Swimming crab</name>
    <name type="synonym">Neptunus trituberculatus</name>
    <dbReference type="NCBI Taxonomy" id="210409"/>
    <lineage>
        <taxon>Eukaryota</taxon>
        <taxon>Metazoa</taxon>
        <taxon>Ecdysozoa</taxon>
        <taxon>Arthropoda</taxon>
        <taxon>Crustacea</taxon>
        <taxon>Multicrustacea</taxon>
        <taxon>Malacostraca</taxon>
        <taxon>Eumalacostraca</taxon>
        <taxon>Eucarida</taxon>
        <taxon>Decapoda</taxon>
        <taxon>Pleocyemata</taxon>
        <taxon>Brachyura</taxon>
        <taxon>Eubrachyura</taxon>
        <taxon>Portunoidea</taxon>
        <taxon>Portunidae</taxon>
        <taxon>Portuninae</taxon>
        <taxon>Portunus</taxon>
    </lineage>
</organism>
<reference evidence="1 2" key="1">
    <citation type="submission" date="2019-05" db="EMBL/GenBank/DDBJ databases">
        <title>Another draft genome of Portunus trituberculatus and its Hox gene families provides insights of decapod evolution.</title>
        <authorList>
            <person name="Jeong J.-H."/>
            <person name="Song I."/>
            <person name="Kim S."/>
            <person name="Choi T."/>
            <person name="Kim D."/>
            <person name="Ryu S."/>
            <person name="Kim W."/>
        </authorList>
    </citation>
    <scope>NUCLEOTIDE SEQUENCE [LARGE SCALE GENOMIC DNA]</scope>
    <source>
        <tissue evidence="1">Muscle</tissue>
    </source>
</reference>